<proteinExistence type="predicted"/>
<dbReference type="EMBL" id="JABBNU010000016">
    <property type="protein sequence ID" value="NMM50819.1"/>
    <property type="molecule type" value="Genomic_DNA"/>
</dbReference>
<evidence type="ECO:0000313" key="1">
    <source>
        <dbReference type="EMBL" id="NMM50819.1"/>
    </source>
</evidence>
<dbReference type="RefSeq" id="WP_169685185.1">
    <property type="nucleotide sequence ID" value="NZ_JABBNU010000016.1"/>
</dbReference>
<organism evidence="1 2">
    <name type="scientific">Marinigracilibium pacificum</name>
    <dbReference type="NCBI Taxonomy" id="2729599"/>
    <lineage>
        <taxon>Bacteria</taxon>
        <taxon>Pseudomonadati</taxon>
        <taxon>Bacteroidota</taxon>
        <taxon>Cytophagia</taxon>
        <taxon>Cytophagales</taxon>
        <taxon>Flammeovirgaceae</taxon>
        <taxon>Marinigracilibium</taxon>
    </lineage>
</organism>
<keyword evidence="2" id="KW-1185">Reference proteome</keyword>
<protein>
    <recommendedName>
        <fullName evidence="3">Lipocalin-like domain-containing protein</fullName>
    </recommendedName>
</protein>
<accession>A0A848J8W2</accession>
<evidence type="ECO:0000313" key="2">
    <source>
        <dbReference type="Proteomes" id="UP000559010"/>
    </source>
</evidence>
<sequence length="148" mass="17356">MTKKILIIFSFIFLNLSCSSNLDKGIIGWWTIDEIYHKDINIFSNILSNSIYFYSNGTCDLPVTLENKSQNKGEWQIFENNPSNYSIHIMTENKIFKGDYHMQFHNNKKDRMLMLTLESDSLIMTARKGLLNYQSNLSRIKELVEKTN</sequence>
<evidence type="ECO:0008006" key="3">
    <source>
        <dbReference type="Google" id="ProtNLM"/>
    </source>
</evidence>
<dbReference type="AlphaFoldDB" id="A0A848J8W2"/>
<comment type="caution">
    <text evidence="1">The sequence shown here is derived from an EMBL/GenBank/DDBJ whole genome shotgun (WGS) entry which is preliminary data.</text>
</comment>
<name>A0A848J8W2_9BACT</name>
<reference evidence="1 2" key="1">
    <citation type="submission" date="2020-04" db="EMBL/GenBank/DDBJ databases">
        <title>Flammeovirgaceae bacterium KN852 isolated from deep sea.</title>
        <authorList>
            <person name="Zhang D.-C."/>
        </authorList>
    </citation>
    <scope>NUCLEOTIDE SEQUENCE [LARGE SCALE GENOMIC DNA]</scope>
    <source>
        <strain evidence="1 2">KN852</strain>
    </source>
</reference>
<gene>
    <name evidence="1" type="ORF">HH304_20585</name>
</gene>
<dbReference type="Proteomes" id="UP000559010">
    <property type="component" value="Unassembled WGS sequence"/>
</dbReference>